<gene>
    <name evidence="1" type="ORF">A1OE_1354</name>
</gene>
<accession>K7ZDH5</accession>
<organism evidence="1 2">
    <name type="scientific">Candidatus Endolissoclinum faulkneri L2</name>
    <dbReference type="NCBI Taxonomy" id="1193729"/>
    <lineage>
        <taxon>Bacteria</taxon>
        <taxon>Pseudomonadati</taxon>
        <taxon>Pseudomonadota</taxon>
        <taxon>Alphaproteobacteria</taxon>
        <taxon>Rhodospirillales</taxon>
        <taxon>Rhodospirillaceae</taxon>
        <taxon>Candidatus Endolissoclinum</taxon>
    </lineage>
</organism>
<dbReference type="HOGENOM" id="CLU_3326030_0_0_5"/>
<dbReference type="Proteomes" id="UP000010077">
    <property type="component" value="Chromosome"/>
</dbReference>
<sequence length="38" mass="4541">MRFALNIKVKLTAQTSYYSNHYNSIVFLFNSYTITMIF</sequence>
<proteinExistence type="predicted"/>
<name>K7ZDH5_9PROT</name>
<reference evidence="1 2" key="1">
    <citation type="journal article" date="2012" name="Proc. Natl. Acad. Sci. U.S.A.">
        <title>Genome streamlining and chemical defense in a coral reef symbiosis.</title>
        <authorList>
            <person name="Kwan J.C."/>
            <person name="Donia M.S."/>
            <person name="Han A.W."/>
            <person name="Hirose E."/>
            <person name="Haygood M.G."/>
            <person name="Schmidt E.W."/>
        </authorList>
    </citation>
    <scope>NUCLEOTIDE SEQUENCE [LARGE SCALE GENOMIC DNA]</scope>
    <source>
        <strain evidence="1 2">L2</strain>
    </source>
</reference>
<evidence type="ECO:0000313" key="1">
    <source>
        <dbReference type="EMBL" id="AFX99526.1"/>
    </source>
</evidence>
<dbReference type="EMBL" id="CP003539">
    <property type="protein sequence ID" value="AFX99526.1"/>
    <property type="molecule type" value="Genomic_DNA"/>
</dbReference>
<dbReference type="AlphaFoldDB" id="K7ZDH5"/>
<protein>
    <submittedName>
        <fullName evidence="1">Uncharacterized protein</fullName>
    </submittedName>
</protein>
<dbReference type="KEGG" id="thal:A1OE_1354"/>
<evidence type="ECO:0000313" key="2">
    <source>
        <dbReference type="Proteomes" id="UP000010077"/>
    </source>
</evidence>
<keyword evidence="2" id="KW-1185">Reference proteome</keyword>